<proteinExistence type="predicted"/>
<name>A0A0C4ECH3_MAGP6</name>
<organism evidence="3 4">
    <name type="scientific">Magnaporthiopsis poae (strain ATCC 64411 / 73-15)</name>
    <name type="common">Kentucky bluegrass fungus</name>
    <name type="synonym">Magnaporthe poae</name>
    <dbReference type="NCBI Taxonomy" id="644358"/>
    <lineage>
        <taxon>Eukaryota</taxon>
        <taxon>Fungi</taxon>
        <taxon>Dikarya</taxon>
        <taxon>Ascomycota</taxon>
        <taxon>Pezizomycotina</taxon>
        <taxon>Sordariomycetes</taxon>
        <taxon>Sordariomycetidae</taxon>
        <taxon>Magnaporthales</taxon>
        <taxon>Magnaporthaceae</taxon>
        <taxon>Magnaporthiopsis</taxon>
    </lineage>
</organism>
<reference evidence="4" key="2">
    <citation type="submission" date="2010-05" db="EMBL/GenBank/DDBJ databases">
        <title>The genome sequence of Magnaporthe poae strain ATCC 64411.</title>
        <authorList>
            <person name="Ma L.-J."/>
            <person name="Dead R."/>
            <person name="Young S."/>
            <person name="Zeng Q."/>
            <person name="Koehrsen M."/>
            <person name="Alvarado L."/>
            <person name="Berlin A."/>
            <person name="Chapman S.B."/>
            <person name="Chen Z."/>
            <person name="Freedman E."/>
            <person name="Gellesch M."/>
            <person name="Goldberg J."/>
            <person name="Griggs A."/>
            <person name="Gujja S."/>
            <person name="Heilman E.R."/>
            <person name="Heiman D."/>
            <person name="Hepburn T."/>
            <person name="Howarth C."/>
            <person name="Jen D."/>
            <person name="Larson L."/>
            <person name="Mehta T."/>
            <person name="Neiman D."/>
            <person name="Pearson M."/>
            <person name="Roberts A."/>
            <person name="Saif S."/>
            <person name="Shea T."/>
            <person name="Shenoy N."/>
            <person name="Sisk P."/>
            <person name="Stolte C."/>
            <person name="Sykes S."/>
            <person name="Walk T."/>
            <person name="White J."/>
            <person name="Yandava C."/>
            <person name="Haas B."/>
            <person name="Nusbaum C."/>
            <person name="Birren B."/>
        </authorList>
    </citation>
    <scope>NUCLEOTIDE SEQUENCE [LARGE SCALE GENOMIC DNA]</scope>
    <source>
        <strain evidence="4">ATCC 64411 / 73-15</strain>
    </source>
</reference>
<evidence type="ECO:0000256" key="1">
    <source>
        <dbReference type="SAM" id="MobiDB-lite"/>
    </source>
</evidence>
<protein>
    <submittedName>
        <fullName evidence="2 3">Uncharacterized protein</fullName>
    </submittedName>
</protein>
<reference evidence="2" key="1">
    <citation type="submission" date="2010-05" db="EMBL/GenBank/DDBJ databases">
        <title>The Genome Sequence of Magnaporthe poae strain ATCC 64411.</title>
        <authorList>
            <consortium name="The Broad Institute Genome Sequencing Platform"/>
            <consortium name="Broad Institute Genome Sequencing Center for Infectious Disease"/>
            <person name="Ma L.-J."/>
            <person name="Dead R."/>
            <person name="Young S."/>
            <person name="Zeng Q."/>
            <person name="Koehrsen M."/>
            <person name="Alvarado L."/>
            <person name="Berlin A."/>
            <person name="Chapman S.B."/>
            <person name="Chen Z."/>
            <person name="Freedman E."/>
            <person name="Gellesch M."/>
            <person name="Goldberg J."/>
            <person name="Griggs A."/>
            <person name="Gujja S."/>
            <person name="Heilman E.R."/>
            <person name="Heiman D."/>
            <person name="Hepburn T."/>
            <person name="Howarth C."/>
            <person name="Jen D."/>
            <person name="Larson L."/>
            <person name="Mehta T."/>
            <person name="Neiman D."/>
            <person name="Pearson M."/>
            <person name="Roberts A."/>
            <person name="Saif S."/>
            <person name="Shea T."/>
            <person name="Shenoy N."/>
            <person name="Sisk P."/>
            <person name="Stolte C."/>
            <person name="Sykes S."/>
            <person name="Walk T."/>
            <person name="White J."/>
            <person name="Yandava C."/>
            <person name="Haas B."/>
            <person name="Nusbaum C."/>
            <person name="Birren B."/>
        </authorList>
    </citation>
    <scope>NUCLEOTIDE SEQUENCE</scope>
    <source>
        <strain evidence="2">ATCC 64411</strain>
    </source>
</reference>
<reference evidence="3" key="4">
    <citation type="journal article" date="2015" name="G3 (Bethesda)">
        <title>Genome sequences of three phytopathogenic species of the Magnaporthaceae family of fungi.</title>
        <authorList>
            <person name="Okagaki L.H."/>
            <person name="Nunes C.C."/>
            <person name="Sailsbery J."/>
            <person name="Clay B."/>
            <person name="Brown D."/>
            <person name="John T."/>
            <person name="Oh Y."/>
            <person name="Young N."/>
            <person name="Fitzgerald M."/>
            <person name="Haas B.J."/>
            <person name="Zeng Q."/>
            <person name="Young S."/>
            <person name="Adiconis X."/>
            <person name="Fan L."/>
            <person name="Levin J.Z."/>
            <person name="Mitchell T.K."/>
            <person name="Okubara P.A."/>
            <person name="Farman M.L."/>
            <person name="Kohn L.M."/>
            <person name="Birren B."/>
            <person name="Ma L.-J."/>
            <person name="Dean R.A."/>
        </authorList>
    </citation>
    <scope>NUCLEOTIDE SEQUENCE</scope>
    <source>
        <strain evidence="3">ATCC 64411 / 73-15</strain>
    </source>
</reference>
<feature type="region of interest" description="Disordered" evidence="1">
    <location>
        <begin position="177"/>
        <end position="209"/>
    </location>
</feature>
<dbReference type="VEuPathDB" id="FungiDB:MAPG_10397"/>
<sequence length="209" mass="22977">MASDGASRTQPRTLATQDNVLMPMATAEGGVGFRVGERTVRGSIWRLNEQRFPNSPRLSTVNQTKHLPPAAFFLPRPVQAKLAGSGNSLKGRLICAARRKGDMLPRMGRCIRHLSPVVSVEHPRRWRNSRCILPSHPPGRESHGCCTMVRWPTKAVLSVARSPTPTHHSTQAFLTIRRRPRDGQGRPAWGGPTLAGMVGGSAWGEKRKT</sequence>
<keyword evidence="4" id="KW-1185">Reference proteome</keyword>
<dbReference type="AlphaFoldDB" id="A0A0C4ECH3"/>
<accession>A0A0C4ECH3</accession>
<evidence type="ECO:0000313" key="3">
    <source>
        <dbReference type="EnsemblFungi" id="MAPG_10397T0"/>
    </source>
</evidence>
<reference evidence="2" key="3">
    <citation type="submission" date="2011-03" db="EMBL/GenBank/DDBJ databases">
        <title>Annotation of Magnaporthe poae ATCC 64411.</title>
        <authorList>
            <person name="Ma L.-J."/>
            <person name="Dead R."/>
            <person name="Young S.K."/>
            <person name="Zeng Q."/>
            <person name="Gargeya S."/>
            <person name="Fitzgerald M."/>
            <person name="Haas B."/>
            <person name="Abouelleil A."/>
            <person name="Alvarado L."/>
            <person name="Arachchi H.M."/>
            <person name="Berlin A."/>
            <person name="Brown A."/>
            <person name="Chapman S.B."/>
            <person name="Chen Z."/>
            <person name="Dunbar C."/>
            <person name="Freedman E."/>
            <person name="Gearin G."/>
            <person name="Gellesch M."/>
            <person name="Goldberg J."/>
            <person name="Griggs A."/>
            <person name="Gujja S."/>
            <person name="Heiman D."/>
            <person name="Howarth C."/>
            <person name="Larson L."/>
            <person name="Lui A."/>
            <person name="MacDonald P.J.P."/>
            <person name="Mehta T."/>
            <person name="Montmayeur A."/>
            <person name="Murphy C."/>
            <person name="Neiman D."/>
            <person name="Pearson M."/>
            <person name="Priest M."/>
            <person name="Roberts A."/>
            <person name="Saif S."/>
            <person name="Shea T."/>
            <person name="Shenoy N."/>
            <person name="Sisk P."/>
            <person name="Stolte C."/>
            <person name="Sykes S."/>
            <person name="Yandava C."/>
            <person name="Wortman J."/>
            <person name="Nusbaum C."/>
            <person name="Birren B."/>
        </authorList>
    </citation>
    <scope>NUCLEOTIDE SEQUENCE</scope>
    <source>
        <strain evidence="2">ATCC 64411</strain>
    </source>
</reference>
<dbReference type="Proteomes" id="UP000011715">
    <property type="component" value="Unassembled WGS sequence"/>
</dbReference>
<evidence type="ECO:0000313" key="2">
    <source>
        <dbReference type="EMBL" id="KLU90544.1"/>
    </source>
</evidence>
<evidence type="ECO:0000313" key="4">
    <source>
        <dbReference type="Proteomes" id="UP000011715"/>
    </source>
</evidence>
<dbReference type="EMBL" id="GL876975">
    <property type="protein sequence ID" value="KLU90544.1"/>
    <property type="molecule type" value="Genomic_DNA"/>
</dbReference>
<dbReference type="EnsemblFungi" id="MAPG_10397T0">
    <property type="protein sequence ID" value="MAPG_10397T0"/>
    <property type="gene ID" value="MAPG_10397"/>
</dbReference>
<reference evidence="3" key="5">
    <citation type="submission" date="2015-06" db="UniProtKB">
        <authorList>
            <consortium name="EnsemblFungi"/>
        </authorList>
    </citation>
    <scope>IDENTIFICATION</scope>
    <source>
        <strain evidence="3">ATCC 64411</strain>
    </source>
</reference>
<dbReference type="EMBL" id="ADBL01002325">
    <property type="status" value="NOT_ANNOTATED_CDS"/>
    <property type="molecule type" value="Genomic_DNA"/>
</dbReference>
<gene>
    <name evidence="2" type="ORF">MAPG_10397</name>
</gene>